<dbReference type="RefSeq" id="WP_302723471.1">
    <property type="nucleotide sequence ID" value="NZ_JAULRU010000617.1"/>
</dbReference>
<dbReference type="SUPFAM" id="SSF53850">
    <property type="entry name" value="Periplasmic binding protein-like II"/>
    <property type="match status" value="1"/>
</dbReference>
<evidence type="ECO:0008006" key="3">
    <source>
        <dbReference type="Google" id="ProtNLM"/>
    </source>
</evidence>
<sequence length="248" mass="28571">MVTHQPHPYFAKLLTLVLDKTIDSHGPYQLREFSSAAEKERIRKLLHEGREISIIWSTTNPERESNLRAIPFALLKGLNEYRLLLIRKGEQARFATVENLADLRSFTAGSGTHWQDSRIFEANQLPIVTSVRWDNLFAMLEAGRFDYVARGAYEVWQELLRPDFQTFELEQRLMLHYQAPYYFFVNRDNIALAERVLAGLKLAVEDGSYDELFFSHPPFAKGWQAVHSSKRVLIKLASPLGPPVTPPE</sequence>
<dbReference type="EMBL" id="JAXAFO010000008">
    <property type="protein sequence ID" value="MDX6848978.1"/>
    <property type="molecule type" value="Genomic_DNA"/>
</dbReference>
<comment type="caution">
    <text evidence="1">The sequence shown here is derived from an EMBL/GenBank/DDBJ whole genome shotgun (WGS) entry which is preliminary data.</text>
</comment>
<dbReference type="Gene3D" id="3.40.190.10">
    <property type="entry name" value="Periplasmic binding protein-like II"/>
    <property type="match status" value="1"/>
</dbReference>
<dbReference type="Proteomes" id="UP001273505">
    <property type="component" value="Unassembled WGS sequence"/>
</dbReference>
<evidence type="ECO:0000313" key="2">
    <source>
        <dbReference type="Proteomes" id="UP001273505"/>
    </source>
</evidence>
<organism evidence="1 2">
    <name type="scientific">Gilvimarinus gilvus</name>
    <dbReference type="NCBI Taxonomy" id="3058038"/>
    <lineage>
        <taxon>Bacteria</taxon>
        <taxon>Pseudomonadati</taxon>
        <taxon>Pseudomonadota</taxon>
        <taxon>Gammaproteobacteria</taxon>
        <taxon>Cellvibrionales</taxon>
        <taxon>Cellvibrionaceae</taxon>
        <taxon>Gilvimarinus</taxon>
    </lineage>
</organism>
<name>A0ABU4RZF4_9GAMM</name>
<proteinExistence type="predicted"/>
<protein>
    <recommendedName>
        <fullName evidence="3">Solute-binding protein family 3/N-terminal domain-containing protein</fullName>
    </recommendedName>
</protein>
<reference evidence="1 2" key="1">
    <citation type="submission" date="2023-11" db="EMBL/GenBank/DDBJ databases">
        <title>Gilvimarinus fulvus sp. nov., isolated from the surface of Kelp.</title>
        <authorList>
            <person name="Sun Y.Y."/>
            <person name="Gong Y."/>
            <person name="Du Z.J."/>
        </authorList>
    </citation>
    <scope>NUCLEOTIDE SEQUENCE [LARGE SCALE GENOMIC DNA]</scope>
    <source>
        <strain evidence="1 2">SDUM040013</strain>
    </source>
</reference>
<accession>A0ABU4RZF4</accession>
<evidence type="ECO:0000313" key="1">
    <source>
        <dbReference type="EMBL" id="MDX6848978.1"/>
    </source>
</evidence>
<gene>
    <name evidence="1" type="ORF">SCD92_06375</name>
</gene>
<keyword evidence="2" id="KW-1185">Reference proteome</keyword>